<evidence type="ECO:0008006" key="4">
    <source>
        <dbReference type="Google" id="ProtNLM"/>
    </source>
</evidence>
<evidence type="ECO:0000256" key="1">
    <source>
        <dbReference type="SAM" id="MobiDB-lite"/>
    </source>
</evidence>
<proteinExistence type="predicted"/>
<dbReference type="Proteomes" id="UP000799324">
    <property type="component" value="Unassembled WGS sequence"/>
</dbReference>
<evidence type="ECO:0000313" key="3">
    <source>
        <dbReference type="Proteomes" id="UP000799324"/>
    </source>
</evidence>
<organism evidence="2 3">
    <name type="scientific">Lophiostoma macrostomum CBS 122681</name>
    <dbReference type="NCBI Taxonomy" id="1314788"/>
    <lineage>
        <taxon>Eukaryota</taxon>
        <taxon>Fungi</taxon>
        <taxon>Dikarya</taxon>
        <taxon>Ascomycota</taxon>
        <taxon>Pezizomycotina</taxon>
        <taxon>Dothideomycetes</taxon>
        <taxon>Pleosporomycetidae</taxon>
        <taxon>Pleosporales</taxon>
        <taxon>Lophiostomataceae</taxon>
        <taxon>Lophiostoma</taxon>
    </lineage>
</organism>
<feature type="compositionally biased region" description="Polar residues" evidence="1">
    <location>
        <begin position="117"/>
        <end position="129"/>
    </location>
</feature>
<dbReference type="OrthoDB" id="3439209at2759"/>
<accession>A0A6A6TH05</accession>
<dbReference type="AlphaFoldDB" id="A0A6A6TH05"/>
<gene>
    <name evidence="2" type="ORF">K491DRAFT_259018</name>
</gene>
<dbReference type="EMBL" id="MU004314">
    <property type="protein sequence ID" value="KAF2658507.1"/>
    <property type="molecule type" value="Genomic_DNA"/>
</dbReference>
<keyword evidence="3" id="KW-1185">Reference proteome</keyword>
<sequence length="450" mass="49738">MSSAQSWSGYDGTFGEVPAYGTTFKSHCGPASEPQISLSPPSASASDAVEWRELKMEDREPLIMAGESYSSMTATEFGYTFPSSQQLTAGKLAEMPMYPPQAMRALQHTRHFVVGSDQGTEGSSTSPDTLFSEPSDRGAWSTEPVADRASPCTTWTGSETGPYTPMKRSSSYGSIPYTDSSSSSFHSGLSVSDFTGLPCSGLGIAVPGFQQLFEQPFNHNQPQSCEPAWSGENWHSTRWSNVGQGHEGGFGLPSDGQPYVPVQYPVYQQTCSNPANRSEDSNVYGQQLHEVPRSEPMLFSSYGGEDNGGEQQGTNGAHVSALANAQRKQEDQILLEGKAAGKTYKEIRRNMNTSVAESTLRGRYRSLTKARKDRVRKPVWTDNDIRLLNGVVRMELRKLDEPTYRHATYEQRLSKLSWKKVADYIYRNGGTYHFGNSTCKKKWGELQRVR</sequence>
<evidence type="ECO:0000313" key="2">
    <source>
        <dbReference type="EMBL" id="KAF2658507.1"/>
    </source>
</evidence>
<feature type="compositionally biased region" description="Polar residues" evidence="1">
    <location>
        <begin position="151"/>
        <end position="173"/>
    </location>
</feature>
<reference evidence="2" key="1">
    <citation type="journal article" date="2020" name="Stud. Mycol.">
        <title>101 Dothideomycetes genomes: a test case for predicting lifestyles and emergence of pathogens.</title>
        <authorList>
            <person name="Haridas S."/>
            <person name="Albert R."/>
            <person name="Binder M."/>
            <person name="Bloem J."/>
            <person name="Labutti K."/>
            <person name="Salamov A."/>
            <person name="Andreopoulos B."/>
            <person name="Baker S."/>
            <person name="Barry K."/>
            <person name="Bills G."/>
            <person name="Bluhm B."/>
            <person name="Cannon C."/>
            <person name="Castanera R."/>
            <person name="Culley D."/>
            <person name="Daum C."/>
            <person name="Ezra D."/>
            <person name="Gonzalez J."/>
            <person name="Henrissat B."/>
            <person name="Kuo A."/>
            <person name="Liang C."/>
            <person name="Lipzen A."/>
            <person name="Lutzoni F."/>
            <person name="Magnuson J."/>
            <person name="Mondo S."/>
            <person name="Nolan M."/>
            <person name="Ohm R."/>
            <person name="Pangilinan J."/>
            <person name="Park H.-J."/>
            <person name="Ramirez L."/>
            <person name="Alfaro M."/>
            <person name="Sun H."/>
            <person name="Tritt A."/>
            <person name="Yoshinaga Y."/>
            <person name="Zwiers L.-H."/>
            <person name="Turgeon B."/>
            <person name="Goodwin S."/>
            <person name="Spatafora J."/>
            <person name="Crous P."/>
            <person name="Grigoriev I."/>
        </authorList>
    </citation>
    <scope>NUCLEOTIDE SEQUENCE</scope>
    <source>
        <strain evidence="2">CBS 122681</strain>
    </source>
</reference>
<protein>
    <recommendedName>
        <fullName evidence="4">Myb-like domain-containing protein</fullName>
    </recommendedName>
</protein>
<name>A0A6A6TH05_9PLEO</name>
<feature type="region of interest" description="Disordered" evidence="1">
    <location>
        <begin position="116"/>
        <end position="173"/>
    </location>
</feature>